<evidence type="ECO:0000256" key="9">
    <source>
        <dbReference type="ARBA" id="ARBA00032235"/>
    </source>
</evidence>
<dbReference type="GO" id="GO:0003917">
    <property type="term" value="F:DNA topoisomerase type I (single strand cut, ATP-independent) activity"/>
    <property type="evidence" value="ECO:0007669"/>
    <property type="project" value="UniProtKB-EC"/>
</dbReference>
<evidence type="ECO:0000259" key="12">
    <source>
        <dbReference type="PROSITE" id="PS52039"/>
    </source>
</evidence>
<dbReference type="SMART" id="SM00436">
    <property type="entry name" value="TOP1Bc"/>
    <property type="match status" value="1"/>
</dbReference>
<evidence type="ECO:0000256" key="8">
    <source>
        <dbReference type="ARBA" id="ARBA00031985"/>
    </source>
</evidence>
<dbReference type="AlphaFoldDB" id="A0A1S9ZYS0"/>
<sequence length="849" mass="95558">MTAKTLVIVESSKKAKTIEGILGADYKVIASGGHIRDMTKDGLGFDKQSLNIEYVMTGNNKEWVKKIKNVLDRGLFSHVILAADPDREGEAIAQSLKDELGLNDTNSSRATFNEITESAINKAIKESKGGKINRQLVDAQETRRILDRYVGWECTAAVSAHNGRKMPVGRVQSQAVRFIVQRDQEIVNFDAKEHYKVSVKSKTGMADDNTWTAKLDLKMSELGEIAKHKGSETRIWTDQQAADNLVKHIKAGGIDLKLVSQSEKQESSKPPAPFITSTLHQSAWKKLKLRGKKVDEIAQSLYQEGYITYPRTDNANMSDEKFAMLQAYGISNGLSIVKEKRVFSNKKSAQEAHEAILPTDLNAKLTFATDEHRALYEMIKDRAIMSQLEDKIYTKRDAVFELEYEGKKYFFKASGVRIISQGWAGFGKDLTSDDDELTDSLLPVFDDGQSVEIADAEYVHEKTAPPPHLNQASLNKLLDDEGIGRPSTYSKIYEKILQHKYIQEDKNNAIMATELARRLVACTCEIYSIMDPKFTKQMEDKLDSIAQGELNKADILYAFFDEIDKNNQSVVALKAPDDLHHCQKPDCDGVLIMDQYKHKDGGMRDFWRCNDCAELYWSSGGKPFNPDLDILQYLNEDGSPKHPCKQCGSALKRITSSKNNKEYWVCSGNAKASDDKSDCGVLADFEGAPDYENNSYAANFAENRKQQMQARLEKHLASKAEKHTCAICEDHLVPGKTVEGKYMRWDCVGCYASYYHSLKKKDDGKVHKFNPESVFEWRFAAILSDDRKSVRIECPDCQGALNLNKDKSEVVCTGIWAKKTTGYCGFNKLSPDEKEKLVALDDVERILLR</sequence>
<dbReference type="Gene3D" id="3.40.50.140">
    <property type="match status" value="1"/>
</dbReference>
<dbReference type="Pfam" id="PF01131">
    <property type="entry name" value="Topoisom_bac"/>
    <property type="match status" value="1"/>
</dbReference>
<evidence type="ECO:0000256" key="10">
    <source>
        <dbReference type="ARBA" id="ARBA00032877"/>
    </source>
</evidence>
<evidence type="ECO:0000256" key="7">
    <source>
        <dbReference type="ARBA" id="ARBA00030003"/>
    </source>
</evidence>
<dbReference type="InterPro" id="IPR003602">
    <property type="entry name" value="Topo_IA_DNA-bd_dom"/>
</dbReference>
<evidence type="ECO:0000256" key="2">
    <source>
        <dbReference type="ARBA" id="ARBA00009446"/>
    </source>
</evidence>
<dbReference type="InterPro" id="IPR013825">
    <property type="entry name" value="Topo_IA_cen_sub2"/>
</dbReference>
<dbReference type="Gene3D" id="1.10.460.10">
    <property type="entry name" value="Topoisomerase I, domain 2"/>
    <property type="match status" value="1"/>
</dbReference>
<dbReference type="InterPro" id="IPR013826">
    <property type="entry name" value="Topo_IA_cen_sub3"/>
</dbReference>
<dbReference type="Gene3D" id="1.10.290.10">
    <property type="entry name" value="Topoisomerase I, domain 4"/>
    <property type="match status" value="1"/>
</dbReference>
<dbReference type="InterPro" id="IPR023405">
    <property type="entry name" value="Topo_IA_core_domain"/>
</dbReference>
<dbReference type="EMBL" id="MUXU01000048">
    <property type="protein sequence ID" value="OOR88646.1"/>
    <property type="molecule type" value="Genomic_DNA"/>
</dbReference>
<dbReference type="EC" id="5.6.2.1" evidence="3"/>
<dbReference type="InterPro" id="IPR013824">
    <property type="entry name" value="Topo_IA_cen_sub1"/>
</dbReference>
<dbReference type="SUPFAM" id="SSF56712">
    <property type="entry name" value="Prokaryotic type I DNA topoisomerase"/>
    <property type="match status" value="1"/>
</dbReference>
<evidence type="ECO:0000256" key="5">
    <source>
        <dbReference type="ARBA" id="ARBA00023125"/>
    </source>
</evidence>
<gene>
    <name evidence="14" type="primary">topA_2</name>
    <name evidence="13" type="ORF">B0181_07980</name>
    <name evidence="14" type="ORF">NCTC10293_01248</name>
</gene>
<dbReference type="InterPro" id="IPR000380">
    <property type="entry name" value="Topo_IA"/>
</dbReference>
<dbReference type="InterPro" id="IPR013497">
    <property type="entry name" value="Topo_IA_cen"/>
</dbReference>
<comment type="similarity">
    <text evidence="2">Belongs to the type IA topoisomerase family.</text>
</comment>
<dbReference type="GO" id="GO:0006265">
    <property type="term" value="P:DNA topological change"/>
    <property type="evidence" value="ECO:0007669"/>
    <property type="project" value="InterPro"/>
</dbReference>
<dbReference type="SMART" id="SM00493">
    <property type="entry name" value="TOPRIM"/>
    <property type="match status" value="1"/>
</dbReference>
<dbReference type="SMART" id="SM00437">
    <property type="entry name" value="TOP1Ac"/>
    <property type="match status" value="1"/>
</dbReference>
<name>A0A1S9ZYS0_9GAMM</name>
<dbReference type="RefSeq" id="WP_078276981.1">
    <property type="nucleotide sequence ID" value="NZ_MUXU01000048.1"/>
</dbReference>
<dbReference type="PROSITE" id="PS52039">
    <property type="entry name" value="TOPO_IA_2"/>
    <property type="match status" value="1"/>
</dbReference>
<proteinExistence type="inferred from homology"/>
<evidence type="ECO:0000256" key="3">
    <source>
        <dbReference type="ARBA" id="ARBA00012891"/>
    </source>
</evidence>
<dbReference type="PANTHER" id="PTHR42785:SF1">
    <property type="entry name" value="DNA TOPOISOMERASE"/>
    <property type="match status" value="1"/>
</dbReference>
<comment type="catalytic activity">
    <reaction evidence="1">
        <text>ATP-independent breakage of single-stranded DNA, followed by passage and rejoining.</text>
        <dbReference type="EC" id="5.6.2.1"/>
    </reaction>
</comment>
<dbReference type="PRINTS" id="PR00417">
    <property type="entry name" value="PRTPISMRASEI"/>
</dbReference>
<dbReference type="OrthoDB" id="9804262at2"/>
<dbReference type="InterPro" id="IPR006171">
    <property type="entry name" value="TOPRIM_dom"/>
</dbReference>
<evidence type="ECO:0000313" key="15">
    <source>
        <dbReference type="Proteomes" id="UP000190435"/>
    </source>
</evidence>
<keyword evidence="4" id="KW-0799">Topoisomerase</keyword>
<protein>
    <recommendedName>
        <fullName evidence="3">DNA topoisomerase</fullName>
        <ecNumber evidence="3">5.6.2.1</ecNumber>
    </recommendedName>
    <alternativeName>
        <fullName evidence="10">Omega-protein</fullName>
    </alternativeName>
    <alternativeName>
        <fullName evidence="9">Relaxing enzyme</fullName>
    </alternativeName>
    <alternativeName>
        <fullName evidence="7">Swivelase</fullName>
    </alternativeName>
    <alternativeName>
        <fullName evidence="8">Untwisting enzyme</fullName>
    </alternativeName>
</protein>
<dbReference type="Proteomes" id="UP000255279">
    <property type="component" value="Unassembled WGS sequence"/>
</dbReference>
<dbReference type="GO" id="GO:0003677">
    <property type="term" value="F:DNA binding"/>
    <property type="evidence" value="ECO:0007669"/>
    <property type="project" value="UniProtKB-KW"/>
</dbReference>
<dbReference type="PROSITE" id="PS50880">
    <property type="entry name" value="TOPRIM"/>
    <property type="match status" value="1"/>
</dbReference>
<evidence type="ECO:0000313" key="16">
    <source>
        <dbReference type="Proteomes" id="UP000255279"/>
    </source>
</evidence>
<dbReference type="PROSITE" id="PS00396">
    <property type="entry name" value="TOPO_IA_1"/>
    <property type="match status" value="1"/>
</dbReference>
<feature type="domain" description="Topo IA-type catalytic" evidence="12">
    <location>
        <begin position="133"/>
        <end position="571"/>
    </location>
</feature>
<evidence type="ECO:0000256" key="4">
    <source>
        <dbReference type="ARBA" id="ARBA00023029"/>
    </source>
</evidence>
<dbReference type="Pfam" id="PF01751">
    <property type="entry name" value="Toprim"/>
    <property type="match status" value="1"/>
</dbReference>
<dbReference type="InterPro" id="IPR003601">
    <property type="entry name" value="Topo_IA_2"/>
</dbReference>
<dbReference type="CDD" id="cd00186">
    <property type="entry name" value="TOP1Ac"/>
    <property type="match status" value="1"/>
</dbReference>
<organism evidence="13 15">
    <name type="scientific">Moraxella caviae</name>
    <dbReference type="NCBI Taxonomy" id="34060"/>
    <lineage>
        <taxon>Bacteria</taxon>
        <taxon>Pseudomonadati</taxon>
        <taxon>Pseudomonadota</taxon>
        <taxon>Gammaproteobacteria</taxon>
        <taxon>Moraxellales</taxon>
        <taxon>Moraxellaceae</taxon>
        <taxon>Moraxella</taxon>
    </lineage>
</organism>
<keyword evidence="5" id="KW-0238">DNA-binding</keyword>
<reference evidence="13 15" key="1">
    <citation type="submission" date="2017-02" db="EMBL/GenBank/DDBJ databases">
        <title>Draft genome sequence of Moraxella caviae CCUG 355 type strain.</title>
        <authorList>
            <person name="Engstrom-Jakobsson H."/>
            <person name="Salva-Serra F."/>
            <person name="Thorell K."/>
            <person name="Gonzales-Siles L."/>
            <person name="Karlsson R."/>
            <person name="Boulund F."/>
            <person name="Engstrand L."/>
            <person name="Moore E."/>
        </authorList>
    </citation>
    <scope>NUCLEOTIDE SEQUENCE [LARGE SCALE GENOMIC DNA]</scope>
    <source>
        <strain evidence="13 15">CCUG 355</strain>
    </source>
</reference>
<keyword evidence="15" id="KW-1185">Reference proteome</keyword>
<evidence type="ECO:0000313" key="14">
    <source>
        <dbReference type="EMBL" id="STZ13670.1"/>
    </source>
</evidence>
<keyword evidence="6 14" id="KW-0413">Isomerase</keyword>
<accession>A0A1S9ZYS0</accession>
<feature type="domain" description="Toprim" evidence="11">
    <location>
        <begin position="4"/>
        <end position="115"/>
    </location>
</feature>
<dbReference type="Gene3D" id="2.70.20.10">
    <property type="entry name" value="Topoisomerase I, domain 3"/>
    <property type="match status" value="1"/>
</dbReference>
<evidence type="ECO:0000256" key="1">
    <source>
        <dbReference type="ARBA" id="ARBA00000213"/>
    </source>
</evidence>
<dbReference type="InterPro" id="IPR023406">
    <property type="entry name" value="Topo_IA_AS"/>
</dbReference>
<reference evidence="14 16" key="2">
    <citation type="submission" date="2018-06" db="EMBL/GenBank/DDBJ databases">
        <authorList>
            <consortium name="Pathogen Informatics"/>
            <person name="Doyle S."/>
        </authorList>
    </citation>
    <scope>NUCLEOTIDE SEQUENCE [LARGE SCALE GENOMIC DNA]</scope>
    <source>
        <strain evidence="14 16">NCTC10293</strain>
    </source>
</reference>
<dbReference type="STRING" id="34060.B0181_07980"/>
<dbReference type="PANTHER" id="PTHR42785">
    <property type="entry name" value="DNA TOPOISOMERASE, TYPE IA, CORE"/>
    <property type="match status" value="1"/>
</dbReference>
<evidence type="ECO:0000259" key="11">
    <source>
        <dbReference type="PROSITE" id="PS50880"/>
    </source>
</evidence>
<evidence type="ECO:0000256" key="6">
    <source>
        <dbReference type="ARBA" id="ARBA00023235"/>
    </source>
</evidence>
<dbReference type="EMBL" id="UGQE01000002">
    <property type="protein sequence ID" value="STZ13670.1"/>
    <property type="molecule type" value="Genomic_DNA"/>
</dbReference>
<evidence type="ECO:0000313" key="13">
    <source>
        <dbReference type="EMBL" id="OOR88646.1"/>
    </source>
</evidence>
<dbReference type="Proteomes" id="UP000190435">
    <property type="component" value="Unassembled WGS sequence"/>
</dbReference>